<dbReference type="Proteomes" id="UP000028500">
    <property type="component" value="Unassembled WGS sequence"/>
</dbReference>
<proteinExistence type="predicted"/>
<comment type="caution">
    <text evidence="2">The sequence shown here is derived from an EMBL/GenBank/DDBJ whole genome shotgun (WGS) entry which is preliminary data.</text>
</comment>
<sequence length="50" mass="5692">MPTFLSQKRLNGLLQLALSLTLMKIVLFSALGVRLSIHDWIKWNVEPSVL</sequence>
<evidence type="ECO:0000313" key="3">
    <source>
        <dbReference type="Proteomes" id="UP000028500"/>
    </source>
</evidence>
<keyword evidence="1" id="KW-0472">Membrane</keyword>
<organism evidence="2 3">
    <name type="scientific">Xenorhabdus bovienii str. kraussei Quebec</name>
    <dbReference type="NCBI Taxonomy" id="1398203"/>
    <lineage>
        <taxon>Bacteria</taxon>
        <taxon>Pseudomonadati</taxon>
        <taxon>Pseudomonadota</taxon>
        <taxon>Gammaproteobacteria</taxon>
        <taxon>Enterobacterales</taxon>
        <taxon>Morganellaceae</taxon>
        <taxon>Xenorhabdus</taxon>
    </lineage>
</organism>
<protein>
    <submittedName>
        <fullName evidence="2">Uncharacterized protein</fullName>
    </submittedName>
</protein>
<evidence type="ECO:0000256" key="1">
    <source>
        <dbReference type="SAM" id="Phobius"/>
    </source>
</evidence>
<accession>A0A077P7M2</accession>
<dbReference type="HOGENOM" id="CLU_3124234_0_0_6"/>
<reference evidence="2" key="1">
    <citation type="submission" date="2013-07" db="EMBL/GenBank/DDBJ databases">
        <title>Sub-species coevolution in mutualistic symbiosis.</title>
        <authorList>
            <person name="Murfin K."/>
            <person name="Klassen J."/>
            <person name="Lee M."/>
            <person name="Forst S."/>
            <person name="Stock P."/>
            <person name="Goodrich-Blair H."/>
        </authorList>
    </citation>
    <scope>NUCLEOTIDE SEQUENCE [LARGE SCALE GENOMIC DNA]</scope>
    <source>
        <strain evidence="2">Kraussei Quebec</strain>
    </source>
</reference>
<dbReference type="AlphaFoldDB" id="A0A077P7M2"/>
<evidence type="ECO:0000313" key="2">
    <source>
        <dbReference type="EMBL" id="CDH20465.1"/>
    </source>
</evidence>
<keyword evidence="1" id="KW-1133">Transmembrane helix</keyword>
<keyword evidence="1" id="KW-0812">Transmembrane</keyword>
<name>A0A077P7M2_XENBV</name>
<gene>
    <name evidence="2" type="ORF">XBKQ1_2630068</name>
</gene>
<dbReference type="EMBL" id="CBSY010000183">
    <property type="protein sequence ID" value="CDH20465.1"/>
    <property type="molecule type" value="Genomic_DNA"/>
</dbReference>
<keyword evidence="3" id="KW-1185">Reference proteome</keyword>
<feature type="transmembrane region" description="Helical" evidence="1">
    <location>
        <begin position="12"/>
        <end position="33"/>
    </location>
</feature>